<evidence type="ECO:0000256" key="9">
    <source>
        <dbReference type="PROSITE-ProRule" id="PRU10141"/>
    </source>
</evidence>
<dbReference type="GO" id="GO:0004672">
    <property type="term" value="F:protein kinase activity"/>
    <property type="evidence" value="ECO:0007669"/>
    <property type="project" value="InterPro"/>
</dbReference>
<dbReference type="InterPro" id="IPR011009">
    <property type="entry name" value="Kinase-like_dom_sf"/>
</dbReference>
<reference evidence="12" key="1">
    <citation type="submission" date="2020-03" db="EMBL/GenBank/DDBJ databases">
        <title>A high-quality chromosome-level genome assembly of a woody plant with both climbing and erect habits, Rhamnella rubrinervis.</title>
        <authorList>
            <person name="Lu Z."/>
            <person name="Yang Y."/>
            <person name="Zhu X."/>
            <person name="Sun Y."/>
        </authorList>
    </citation>
    <scope>NUCLEOTIDE SEQUENCE</scope>
    <source>
        <strain evidence="12">BYM</strain>
        <tissue evidence="12">Leaf</tissue>
    </source>
</reference>
<dbReference type="SMART" id="SM00369">
    <property type="entry name" value="LRR_TYP"/>
    <property type="match status" value="3"/>
</dbReference>
<evidence type="ECO:0000313" key="12">
    <source>
        <dbReference type="EMBL" id="KAF3455934.1"/>
    </source>
</evidence>
<protein>
    <recommendedName>
        <fullName evidence="11">Protein kinase domain-containing protein</fullName>
    </recommendedName>
</protein>
<dbReference type="GO" id="GO:0016020">
    <property type="term" value="C:membrane"/>
    <property type="evidence" value="ECO:0007669"/>
    <property type="project" value="UniProtKB-SubCell"/>
</dbReference>
<dbReference type="InterPro" id="IPR003591">
    <property type="entry name" value="Leu-rich_rpt_typical-subtyp"/>
</dbReference>
<feature type="domain" description="Protein kinase" evidence="11">
    <location>
        <begin position="286"/>
        <end position="380"/>
    </location>
</feature>
<keyword evidence="4 10" id="KW-0812">Transmembrane</keyword>
<dbReference type="OrthoDB" id="1194139at2759"/>
<evidence type="ECO:0000256" key="2">
    <source>
        <dbReference type="ARBA" id="ARBA00009592"/>
    </source>
</evidence>
<keyword evidence="5" id="KW-0677">Repeat</keyword>
<dbReference type="EMBL" id="VOIH02000001">
    <property type="protein sequence ID" value="KAF3455934.1"/>
    <property type="molecule type" value="Genomic_DNA"/>
</dbReference>
<keyword evidence="9" id="KW-0067">ATP-binding</keyword>
<feature type="binding site" evidence="9">
    <location>
        <position position="314"/>
    </location>
    <ligand>
        <name>ATP</name>
        <dbReference type="ChEBI" id="CHEBI:30616"/>
    </ligand>
</feature>
<dbReference type="Pfam" id="PF07714">
    <property type="entry name" value="PK_Tyr_Ser-Thr"/>
    <property type="match status" value="1"/>
</dbReference>
<dbReference type="PROSITE" id="PS50011">
    <property type="entry name" value="PROTEIN_KINASE_DOM"/>
    <property type="match status" value="1"/>
</dbReference>
<accession>A0A8K0HPE9</accession>
<dbReference type="PROSITE" id="PS00107">
    <property type="entry name" value="PROTEIN_KINASE_ATP"/>
    <property type="match status" value="1"/>
</dbReference>
<keyword evidence="6 10" id="KW-1133">Transmembrane helix</keyword>
<dbReference type="InterPro" id="IPR001245">
    <property type="entry name" value="Ser-Thr/Tyr_kinase_cat_dom"/>
</dbReference>
<evidence type="ECO:0000256" key="10">
    <source>
        <dbReference type="SAM" id="Phobius"/>
    </source>
</evidence>
<keyword evidence="8" id="KW-0325">Glycoprotein</keyword>
<evidence type="ECO:0000256" key="8">
    <source>
        <dbReference type="ARBA" id="ARBA00023180"/>
    </source>
</evidence>
<evidence type="ECO:0000256" key="7">
    <source>
        <dbReference type="ARBA" id="ARBA00023136"/>
    </source>
</evidence>
<dbReference type="Proteomes" id="UP000796880">
    <property type="component" value="Unassembled WGS sequence"/>
</dbReference>
<dbReference type="SUPFAM" id="SSF56112">
    <property type="entry name" value="Protein kinase-like (PK-like)"/>
    <property type="match status" value="1"/>
</dbReference>
<dbReference type="Pfam" id="PF00560">
    <property type="entry name" value="LRR_1"/>
    <property type="match status" value="4"/>
</dbReference>
<dbReference type="InterPro" id="IPR000719">
    <property type="entry name" value="Prot_kinase_dom"/>
</dbReference>
<comment type="similarity">
    <text evidence="2">Belongs to the RLP family.</text>
</comment>
<dbReference type="InterPro" id="IPR001611">
    <property type="entry name" value="Leu-rich_rpt"/>
</dbReference>
<evidence type="ECO:0000313" key="13">
    <source>
        <dbReference type="Proteomes" id="UP000796880"/>
    </source>
</evidence>
<dbReference type="InterPro" id="IPR051809">
    <property type="entry name" value="Plant_receptor-like_S/T_kinase"/>
</dbReference>
<evidence type="ECO:0000256" key="6">
    <source>
        <dbReference type="ARBA" id="ARBA00022989"/>
    </source>
</evidence>
<dbReference type="InterPro" id="IPR032675">
    <property type="entry name" value="LRR_dom_sf"/>
</dbReference>
<dbReference type="GO" id="GO:0005524">
    <property type="term" value="F:ATP binding"/>
    <property type="evidence" value="ECO:0007669"/>
    <property type="project" value="UniProtKB-UniRule"/>
</dbReference>
<organism evidence="12 13">
    <name type="scientific">Rhamnella rubrinervis</name>
    <dbReference type="NCBI Taxonomy" id="2594499"/>
    <lineage>
        <taxon>Eukaryota</taxon>
        <taxon>Viridiplantae</taxon>
        <taxon>Streptophyta</taxon>
        <taxon>Embryophyta</taxon>
        <taxon>Tracheophyta</taxon>
        <taxon>Spermatophyta</taxon>
        <taxon>Magnoliopsida</taxon>
        <taxon>eudicotyledons</taxon>
        <taxon>Gunneridae</taxon>
        <taxon>Pentapetalae</taxon>
        <taxon>rosids</taxon>
        <taxon>fabids</taxon>
        <taxon>Rosales</taxon>
        <taxon>Rhamnaceae</taxon>
        <taxon>rhamnoid group</taxon>
        <taxon>Rhamneae</taxon>
        <taxon>Rhamnella</taxon>
    </lineage>
</organism>
<proteinExistence type="inferred from homology"/>
<dbReference type="Gene3D" id="3.30.200.20">
    <property type="entry name" value="Phosphorylase Kinase, domain 1"/>
    <property type="match status" value="1"/>
</dbReference>
<evidence type="ECO:0000256" key="5">
    <source>
        <dbReference type="ARBA" id="ARBA00022737"/>
    </source>
</evidence>
<dbReference type="FunFam" id="3.80.10.10:FF:000111">
    <property type="entry name" value="LRR receptor-like serine/threonine-protein kinase ERECTA"/>
    <property type="match status" value="1"/>
</dbReference>
<dbReference type="PANTHER" id="PTHR27008">
    <property type="entry name" value="OS04G0122200 PROTEIN"/>
    <property type="match status" value="1"/>
</dbReference>
<comment type="subcellular location">
    <subcellularLocation>
        <location evidence="1">Membrane</location>
        <topology evidence="1">Single-pass membrane protein</topology>
    </subcellularLocation>
</comment>
<feature type="transmembrane region" description="Helical" evidence="10">
    <location>
        <begin position="231"/>
        <end position="253"/>
    </location>
</feature>
<keyword evidence="3" id="KW-0433">Leucine-rich repeat</keyword>
<dbReference type="AlphaFoldDB" id="A0A8K0HPE9"/>
<keyword evidence="7 10" id="KW-0472">Membrane</keyword>
<evidence type="ECO:0000259" key="11">
    <source>
        <dbReference type="PROSITE" id="PS50011"/>
    </source>
</evidence>
<comment type="caution">
    <text evidence="12">The sequence shown here is derived from an EMBL/GenBank/DDBJ whole genome shotgun (WGS) entry which is preliminary data.</text>
</comment>
<dbReference type="SUPFAM" id="SSF52058">
    <property type="entry name" value="L domain-like"/>
    <property type="match status" value="1"/>
</dbReference>
<sequence>MNNFSGLILDFISNASQLTKLDVAVNSFSGSLPNTIGKLRNLEWLSLSTNNFISADSYALNGFFTSLANCKDLTSLDLTNNQFMNSMLPNSVGNISSLKYFAVTNCITRGNIPSDFGNLTSLEILALDYNELSGSIPPSIMRLRKLQGLELLDLSRNNLSGVIPWSLETISRLYLFNVSFNHLRGEIPNGGPFAKLSSSSFMQNDGLCGAPQLGVLPYKTRVTKRSNAWKYIAVGVVTSAVFTIAMLIMFFWMRNKNSNAEDTNLLSAATMREISHKELIEATDRFAGTNLLGTGSSASVYRGKLNIELNIAVKVFNFEHETALTRFHSECEVLFNLRHINLIRIISIHNSRIDFKALILEYVPPGSLEIGCTTTKIITA</sequence>
<dbReference type="Gene3D" id="3.80.10.10">
    <property type="entry name" value="Ribonuclease Inhibitor"/>
    <property type="match status" value="1"/>
</dbReference>
<name>A0A8K0HPE9_9ROSA</name>
<evidence type="ECO:0000256" key="1">
    <source>
        <dbReference type="ARBA" id="ARBA00004167"/>
    </source>
</evidence>
<dbReference type="PANTHER" id="PTHR27008:SF585">
    <property type="entry name" value="PROTEIN KINASE DOMAIN-CONTAINING PROTEIN"/>
    <property type="match status" value="1"/>
</dbReference>
<dbReference type="InterPro" id="IPR017441">
    <property type="entry name" value="Protein_kinase_ATP_BS"/>
</dbReference>
<keyword evidence="13" id="KW-1185">Reference proteome</keyword>
<gene>
    <name evidence="12" type="ORF">FNV43_RR00577</name>
</gene>
<keyword evidence="9" id="KW-0547">Nucleotide-binding</keyword>
<evidence type="ECO:0000256" key="4">
    <source>
        <dbReference type="ARBA" id="ARBA00022692"/>
    </source>
</evidence>
<evidence type="ECO:0000256" key="3">
    <source>
        <dbReference type="ARBA" id="ARBA00022614"/>
    </source>
</evidence>